<dbReference type="PANTHER" id="PTHR30387">
    <property type="entry name" value="MANNONATE DEHYDRATASE"/>
    <property type="match status" value="1"/>
</dbReference>
<keyword evidence="7 9" id="KW-0464">Manganese</keyword>
<organism evidence="10 11">
    <name type="scientific">Martelella mediterranea</name>
    <dbReference type="NCBI Taxonomy" id="293089"/>
    <lineage>
        <taxon>Bacteria</taxon>
        <taxon>Pseudomonadati</taxon>
        <taxon>Pseudomonadota</taxon>
        <taxon>Alphaproteobacteria</taxon>
        <taxon>Hyphomicrobiales</taxon>
        <taxon>Aurantimonadaceae</taxon>
        <taxon>Martelella</taxon>
    </lineage>
</organism>
<comment type="cofactor">
    <cofactor evidence="9">
        <name>Fe(2+)</name>
        <dbReference type="ChEBI" id="CHEBI:29033"/>
    </cofactor>
    <cofactor evidence="9">
        <name>Mn(2+)</name>
        <dbReference type="ChEBI" id="CHEBI:29035"/>
    </cofactor>
</comment>
<evidence type="ECO:0000256" key="3">
    <source>
        <dbReference type="ARBA" id="ARBA00004892"/>
    </source>
</evidence>
<dbReference type="GO" id="GO:0030145">
    <property type="term" value="F:manganese ion binding"/>
    <property type="evidence" value="ECO:0007669"/>
    <property type="project" value="TreeGrafter"/>
</dbReference>
<dbReference type="SUPFAM" id="SSF51658">
    <property type="entry name" value="Xylose isomerase-like"/>
    <property type="match status" value="1"/>
</dbReference>
<dbReference type="GO" id="GO:0008198">
    <property type="term" value="F:ferrous iron binding"/>
    <property type="evidence" value="ECO:0007669"/>
    <property type="project" value="TreeGrafter"/>
</dbReference>
<evidence type="ECO:0000256" key="7">
    <source>
        <dbReference type="ARBA" id="ARBA00023211"/>
    </source>
</evidence>
<dbReference type="Pfam" id="PF03786">
    <property type="entry name" value="UxuA"/>
    <property type="match status" value="1"/>
</dbReference>
<comment type="function">
    <text evidence="2 9">Catalyzes the dehydration of D-mannonate.</text>
</comment>
<dbReference type="InterPro" id="IPR004628">
    <property type="entry name" value="Man_deHydtase"/>
</dbReference>
<name>A0A4R3NI47_9HYPH</name>
<keyword evidence="8 9" id="KW-0456">Lyase</keyword>
<dbReference type="EMBL" id="SMAR01000041">
    <property type="protein sequence ID" value="TCT31722.1"/>
    <property type="molecule type" value="Genomic_DNA"/>
</dbReference>
<evidence type="ECO:0000256" key="9">
    <source>
        <dbReference type="HAMAP-Rule" id="MF_00106"/>
    </source>
</evidence>
<comment type="pathway">
    <text evidence="3 9">Carbohydrate metabolism; pentose and glucuronate interconversion.</text>
</comment>
<dbReference type="OrthoDB" id="9780250at2"/>
<evidence type="ECO:0000313" key="10">
    <source>
        <dbReference type="EMBL" id="TCT31722.1"/>
    </source>
</evidence>
<evidence type="ECO:0000256" key="4">
    <source>
        <dbReference type="ARBA" id="ARBA00007389"/>
    </source>
</evidence>
<dbReference type="Proteomes" id="UP000295097">
    <property type="component" value="Unassembled WGS sequence"/>
</dbReference>
<dbReference type="EC" id="4.2.1.8" evidence="5 9"/>
<gene>
    <name evidence="9" type="primary">uxuA</name>
    <name evidence="10" type="ORF">EDC90_104122</name>
</gene>
<reference evidence="10 11" key="1">
    <citation type="submission" date="2019-03" db="EMBL/GenBank/DDBJ databases">
        <title>Freshwater and sediment microbial communities from various areas in North America, analyzing microbe dynamics in response to fracking.</title>
        <authorList>
            <person name="Lamendella R."/>
        </authorList>
    </citation>
    <scope>NUCLEOTIDE SEQUENCE [LARGE SCALE GENOMIC DNA]</scope>
    <source>
        <strain evidence="10 11">175.2</strain>
    </source>
</reference>
<dbReference type="GO" id="GO:0042840">
    <property type="term" value="P:D-glucuronate catabolic process"/>
    <property type="evidence" value="ECO:0007669"/>
    <property type="project" value="TreeGrafter"/>
</dbReference>
<dbReference type="UniPathway" id="UPA00246"/>
<comment type="catalytic activity">
    <reaction evidence="1 9">
        <text>D-mannonate = 2-dehydro-3-deoxy-D-gluconate + H2O</text>
        <dbReference type="Rhea" id="RHEA:20097"/>
        <dbReference type="ChEBI" id="CHEBI:15377"/>
        <dbReference type="ChEBI" id="CHEBI:17767"/>
        <dbReference type="ChEBI" id="CHEBI:57990"/>
        <dbReference type="EC" id="4.2.1.8"/>
    </reaction>
</comment>
<dbReference type="PIRSF" id="PIRSF016049">
    <property type="entry name" value="Man_dehyd"/>
    <property type="match status" value="1"/>
</dbReference>
<evidence type="ECO:0000256" key="6">
    <source>
        <dbReference type="ARBA" id="ARBA00023004"/>
    </source>
</evidence>
<proteinExistence type="inferred from homology"/>
<dbReference type="NCBIfam" id="TIGR00695">
    <property type="entry name" value="uxuA"/>
    <property type="match status" value="1"/>
</dbReference>
<dbReference type="InterPro" id="IPR036237">
    <property type="entry name" value="Xyl_isomerase-like_sf"/>
</dbReference>
<sequence>MQQTWRWFGPADTVTVETMMQAGVEGVVSALHHIPTGAVWSPAEIALRQQQIAIMANGRPSGLAWNVVESLPVSEDIKKQKGAWRTHIENWKQSMRHLASAGIEVICYNFMPVLDWTRTDLAWERPNGARCMRFDLIDFAAYDIHILARPGAAESFPDDVREAAAARFAQMSEADKEAIAGNVVFGLPGAAERFSLEDVRTQLGEYDNISEETLQGHMIDFLSEVAPLAEELGVRLCCHPDDPPFPLLGLPRIMSTEAQYRKILDAVELPANGVTLCSGALGARPDNDPAAIMKALGDRVHFMHLRNVTIEGEAVMNSFYEDQHLSGHTDMAALVAAVVEEEHRRKAAGRSDWSIPIRPDHGQDILDDIGRQAQPGYPAIGRLKGLAELRGLFAAFEWSEERATAVPNAIDSAQA</sequence>
<dbReference type="RefSeq" id="WP_132313928.1">
    <property type="nucleotide sequence ID" value="NZ_SMAR01000041.1"/>
</dbReference>
<evidence type="ECO:0000256" key="1">
    <source>
        <dbReference type="ARBA" id="ARBA00001794"/>
    </source>
</evidence>
<evidence type="ECO:0000256" key="5">
    <source>
        <dbReference type="ARBA" id="ARBA00012927"/>
    </source>
</evidence>
<protein>
    <recommendedName>
        <fullName evidence="5 9">Mannonate dehydratase</fullName>
        <ecNumber evidence="5 9">4.2.1.8</ecNumber>
    </recommendedName>
    <alternativeName>
        <fullName evidence="9">D-mannonate hydro-lyase</fullName>
    </alternativeName>
</protein>
<evidence type="ECO:0000256" key="8">
    <source>
        <dbReference type="ARBA" id="ARBA00023239"/>
    </source>
</evidence>
<keyword evidence="11" id="KW-1185">Reference proteome</keyword>
<comment type="caution">
    <text evidence="10">The sequence shown here is derived from an EMBL/GenBank/DDBJ whole genome shotgun (WGS) entry which is preliminary data.</text>
</comment>
<evidence type="ECO:0000256" key="2">
    <source>
        <dbReference type="ARBA" id="ARBA00002713"/>
    </source>
</evidence>
<dbReference type="Gene3D" id="3.20.20.150">
    <property type="entry name" value="Divalent-metal-dependent TIM barrel enzymes"/>
    <property type="match status" value="1"/>
</dbReference>
<accession>A0A4R3NI47</accession>
<dbReference type="PANTHER" id="PTHR30387:SF2">
    <property type="entry name" value="MANNONATE DEHYDRATASE"/>
    <property type="match status" value="1"/>
</dbReference>
<comment type="similarity">
    <text evidence="4 9">Belongs to the mannonate dehydratase family.</text>
</comment>
<evidence type="ECO:0000313" key="11">
    <source>
        <dbReference type="Proteomes" id="UP000295097"/>
    </source>
</evidence>
<keyword evidence="6 9" id="KW-0408">Iron</keyword>
<dbReference type="HAMAP" id="MF_00106">
    <property type="entry name" value="UxuA"/>
    <property type="match status" value="1"/>
</dbReference>
<dbReference type="GO" id="GO:0008927">
    <property type="term" value="F:mannonate dehydratase activity"/>
    <property type="evidence" value="ECO:0007669"/>
    <property type="project" value="UniProtKB-UniRule"/>
</dbReference>
<dbReference type="AlphaFoldDB" id="A0A4R3NI47"/>
<dbReference type="NCBIfam" id="NF003027">
    <property type="entry name" value="PRK03906.1"/>
    <property type="match status" value="1"/>
</dbReference>